<dbReference type="SMART" id="SM00729">
    <property type="entry name" value="Elp3"/>
    <property type="match status" value="1"/>
</dbReference>
<dbReference type="NCBIfam" id="TIGR00539">
    <property type="entry name" value="hemN_rel"/>
    <property type="match status" value="1"/>
</dbReference>
<keyword evidence="2" id="KW-0004">4Fe-4S</keyword>
<keyword evidence="2" id="KW-0963">Cytoplasm</keyword>
<organism evidence="4 5">
    <name type="scientific">Terrimonas ginsenosidimutans</name>
    <dbReference type="NCBI Taxonomy" id="2908004"/>
    <lineage>
        <taxon>Bacteria</taxon>
        <taxon>Pseudomonadati</taxon>
        <taxon>Bacteroidota</taxon>
        <taxon>Chitinophagia</taxon>
        <taxon>Chitinophagales</taxon>
        <taxon>Chitinophagaceae</taxon>
        <taxon>Terrimonas</taxon>
    </lineage>
</organism>
<keyword evidence="2" id="KW-0408">Iron</keyword>
<dbReference type="SFLD" id="SFLDF00562">
    <property type="entry name" value="HemN-like__clustered_with_heat"/>
    <property type="match status" value="1"/>
</dbReference>
<dbReference type="PANTHER" id="PTHR13932">
    <property type="entry name" value="COPROPORPHYRINIGEN III OXIDASE"/>
    <property type="match status" value="1"/>
</dbReference>
<name>A0ABS9KPA8_9BACT</name>
<dbReference type="EMBL" id="JAKLTR010000003">
    <property type="protein sequence ID" value="MCG2614144.1"/>
    <property type="molecule type" value="Genomic_DNA"/>
</dbReference>
<keyword evidence="2" id="KW-0949">S-adenosyl-L-methionine</keyword>
<keyword evidence="2" id="KW-0143">Chaperone</keyword>
<comment type="subcellular location">
    <subcellularLocation>
        <location evidence="2">Cytoplasm</location>
    </subcellularLocation>
</comment>
<keyword evidence="5" id="KW-1185">Reference proteome</keyword>
<protein>
    <recommendedName>
        <fullName evidence="2">Heme chaperone HemW</fullName>
    </recommendedName>
</protein>
<evidence type="ECO:0000313" key="5">
    <source>
        <dbReference type="Proteomes" id="UP001165367"/>
    </source>
</evidence>
<dbReference type="CDD" id="cd01335">
    <property type="entry name" value="Radical_SAM"/>
    <property type="match status" value="1"/>
</dbReference>
<evidence type="ECO:0000313" key="4">
    <source>
        <dbReference type="EMBL" id="MCG2614144.1"/>
    </source>
</evidence>
<dbReference type="SFLD" id="SFLDS00029">
    <property type="entry name" value="Radical_SAM"/>
    <property type="match status" value="1"/>
</dbReference>
<keyword evidence="2" id="KW-0349">Heme</keyword>
<evidence type="ECO:0000256" key="1">
    <source>
        <dbReference type="ARBA" id="ARBA00006100"/>
    </source>
</evidence>
<dbReference type="PROSITE" id="PS51918">
    <property type="entry name" value="RADICAL_SAM"/>
    <property type="match status" value="1"/>
</dbReference>
<dbReference type="PANTHER" id="PTHR13932:SF5">
    <property type="entry name" value="RADICAL S-ADENOSYL METHIONINE DOMAIN-CONTAINING PROTEIN 1, MITOCHONDRIAL"/>
    <property type="match status" value="1"/>
</dbReference>
<dbReference type="Gene3D" id="3.80.30.20">
    <property type="entry name" value="tm_1862 like domain"/>
    <property type="match status" value="1"/>
</dbReference>
<evidence type="ECO:0000256" key="2">
    <source>
        <dbReference type="RuleBase" id="RU364116"/>
    </source>
</evidence>
<comment type="function">
    <text evidence="2">Probably acts as a heme chaperone, transferring heme to an unknown acceptor. Binds one molecule of heme per monomer, possibly covalently. Binds 1 [4Fe-4S] cluster. The cluster is coordinated with 3 cysteines and an exchangeable S-adenosyl-L-methionine.</text>
</comment>
<keyword evidence="2" id="KW-0479">Metal-binding</keyword>
<dbReference type="InterPro" id="IPR034505">
    <property type="entry name" value="Coproporphyrinogen-III_oxidase"/>
</dbReference>
<keyword evidence="2" id="KW-0411">Iron-sulfur</keyword>
<gene>
    <name evidence="4" type="primary">hemW</name>
    <name evidence="4" type="ORF">LZZ85_07620</name>
</gene>
<dbReference type="RefSeq" id="WP_237870270.1">
    <property type="nucleotide sequence ID" value="NZ_JAKLTR010000003.1"/>
</dbReference>
<dbReference type="InterPro" id="IPR023404">
    <property type="entry name" value="rSAM_horseshoe"/>
</dbReference>
<dbReference type="InterPro" id="IPR006638">
    <property type="entry name" value="Elp3/MiaA/NifB-like_rSAM"/>
</dbReference>
<evidence type="ECO:0000259" key="3">
    <source>
        <dbReference type="PROSITE" id="PS51918"/>
    </source>
</evidence>
<dbReference type="InterPro" id="IPR007197">
    <property type="entry name" value="rSAM"/>
</dbReference>
<dbReference type="Pfam" id="PF06969">
    <property type="entry name" value="HemN_C"/>
    <property type="match status" value="1"/>
</dbReference>
<accession>A0ABS9KPA8</accession>
<sequence length="386" mass="43731">MSGIYIHIPFCKQACHYCNFHFSTSLRYKNELIAALLGEISLTKDFFPEAVKNAGAVETIYFGGGTPSLCTKEEIDAILSQISASFEVAAGAEITLEANPDDITEERLLQWKDSGITRLSIGIQSFFEEDLVWMNRAHNSSQAWNSLQLATKYFDNITIDLIYGTPGLTDDKWKQNVDRVISLGIPHISCYALTVEPKTPLQKMIREHKLADVDPDHQSAQFLLLMTWLADAGFEHYEISNFAKPGFRSRHNSSYWKGKPYFGFGPSAHSFDGESRWWNIANNTTYIRSIEQGAIPYEKEVLTPVQQVNEMIMISLRTLEGLDTSRLIQQIKGIAQDEILRMKQTILEESARYISNGLMVREGDWLRLTYEGKLLADGIAADLFFD</sequence>
<dbReference type="SUPFAM" id="SSF102114">
    <property type="entry name" value="Radical SAM enzymes"/>
    <property type="match status" value="1"/>
</dbReference>
<comment type="caution">
    <text evidence="4">The sequence shown here is derived from an EMBL/GenBank/DDBJ whole genome shotgun (WGS) entry which is preliminary data.</text>
</comment>
<dbReference type="SFLD" id="SFLDF00288">
    <property type="entry name" value="HemN-like__clustered_with_nucl"/>
    <property type="match status" value="1"/>
</dbReference>
<dbReference type="SFLD" id="SFLDG01065">
    <property type="entry name" value="anaerobic_coproporphyrinogen-I"/>
    <property type="match status" value="1"/>
</dbReference>
<reference evidence="4" key="1">
    <citation type="submission" date="2022-01" db="EMBL/GenBank/DDBJ databases">
        <authorList>
            <person name="Jo J.-H."/>
            <person name="Im W.-T."/>
        </authorList>
    </citation>
    <scope>NUCLEOTIDE SEQUENCE</scope>
    <source>
        <strain evidence="4">NA20</strain>
    </source>
</reference>
<comment type="similarity">
    <text evidence="1">Belongs to the anaerobic coproporphyrinogen-III oxidase family. HemW subfamily.</text>
</comment>
<proteinExistence type="inferred from homology"/>
<dbReference type="InterPro" id="IPR010723">
    <property type="entry name" value="HemN_C"/>
</dbReference>
<dbReference type="InterPro" id="IPR004559">
    <property type="entry name" value="HemW-like"/>
</dbReference>
<feature type="domain" description="Radical SAM core" evidence="3">
    <location>
        <begin position="1"/>
        <end position="235"/>
    </location>
</feature>
<dbReference type="SFLD" id="SFLDG01082">
    <property type="entry name" value="B12-binding_domain_containing"/>
    <property type="match status" value="1"/>
</dbReference>
<dbReference type="Pfam" id="PF04055">
    <property type="entry name" value="Radical_SAM"/>
    <property type="match status" value="1"/>
</dbReference>
<dbReference type="Proteomes" id="UP001165367">
    <property type="component" value="Unassembled WGS sequence"/>
</dbReference>
<dbReference type="InterPro" id="IPR058240">
    <property type="entry name" value="rSAM_sf"/>
</dbReference>